<protein>
    <submittedName>
        <fullName evidence="1">Uncharacterized protein</fullName>
    </submittedName>
</protein>
<organism evidence="1">
    <name type="scientific">Arundo donax</name>
    <name type="common">Giant reed</name>
    <name type="synonym">Donax arundinaceus</name>
    <dbReference type="NCBI Taxonomy" id="35708"/>
    <lineage>
        <taxon>Eukaryota</taxon>
        <taxon>Viridiplantae</taxon>
        <taxon>Streptophyta</taxon>
        <taxon>Embryophyta</taxon>
        <taxon>Tracheophyta</taxon>
        <taxon>Spermatophyta</taxon>
        <taxon>Magnoliopsida</taxon>
        <taxon>Liliopsida</taxon>
        <taxon>Poales</taxon>
        <taxon>Poaceae</taxon>
        <taxon>PACMAD clade</taxon>
        <taxon>Arundinoideae</taxon>
        <taxon>Arundineae</taxon>
        <taxon>Arundo</taxon>
    </lineage>
</organism>
<reference evidence="1" key="2">
    <citation type="journal article" date="2015" name="Data Brief">
        <title>Shoot transcriptome of the giant reed, Arundo donax.</title>
        <authorList>
            <person name="Barrero R.A."/>
            <person name="Guerrero F.D."/>
            <person name="Moolhuijzen P."/>
            <person name="Goolsby J.A."/>
            <person name="Tidwell J."/>
            <person name="Bellgard S.E."/>
            <person name="Bellgard M.I."/>
        </authorList>
    </citation>
    <scope>NUCLEOTIDE SEQUENCE</scope>
    <source>
        <tissue evidence="1">Shoot tissue taken approximately 20 cm above the soil surface</tissue>
    </source>
</reference>
<dbReference type="EMBL" id="GBRH01163881">
    <property type="protein sequence ID" value="JAE34015.1"/>
    <property type="molecule type" value="Transcribed_RNA"/>
</dbReference>
<name>A0A0A9H9Y5_ARUDO</name>
<evidence type="ECO:0000313" key="1">
    <source>
        <dbReference type="EMBL" id="JAE34015.1"/>
    </source>
</evidence>
<reference evidence="1" key="1">
    <citation type="submission" date="2014-09" db="EMBL/GenBank/DDBJ databases">
        <authorList>
            <person name="Magalhaes I.L.F."/>
            <person name="Oliveira U."/>
            <person name="Santos F.R."/>
            <person name="Vidigal T.H.D.A."/>
            <person name="Brescovit A.D."/>
            <person name="Santos A.J."/>
        </authorList>
    </citation>
    <scope>NUCLEOTIDE SEQUENCE</scope>
    <source>
        <tissue evidence="1">Shoot tissue taken approximately 20 cm above the soil surface</tissue>
    </source>
</reference>
<accession>A0A0A9H9Y5</accession>
<sequence>MLLTNTNSISKNSISANIEYPQSFSASIFNPSKYLSFLQ</sequence>
<proteinExistence type="predicted"/>
<dbReference type="AlphaFoldDB" id="A0A0A9H9Y5"/>